<evidence type="ECO:0000256" key="3">
    <source>
        <dbReference type="ARBA" id="ARBA00022692"/>
    </source>
</evidence>
<evidence type="ECO:0000256" key="2">
    <source>
        <dbReference type="ARBA" id="ARBA00022448"/>
    </source>
</evidence>
<reference evidence="7" key="1">
    <citation type="submission" date="2021-01" db="EMBL/GenBank/DDBJ databases">
        <title>Adiantum capillus-veneris genome.</title>
        <authorList>
            <person name="Fang Y."/>
            <person name="Liao Q."/>
        </authorList>
    </citation>
    <scope>NUCLEOTIDE SEQUENCE</scope>
    <source>
        <strain evidence="7">H3</strain>
        <tissue evidence="7">Leaf</tissue>
    </source>
</reference>
<keyword evidence="4" id="KW-0677">Repeat</keyword>
<evidence type="ECO:0000256" key="5">
    <source>
        <dbReference type="ARBA" id="ARBA00023136"/>
    </source>
</evidence>
<dbReference type="OrthoDB" id="270584at2759"/>
<proteinExistence type="predicted"/>
<dbReference type="SUPFAM" id="SSF103506">
    <property type="entry name" value="Mitochondrial carrier"/>
    <property type="match status" value="1"/>
</dbReference>
<dbReference type="Proteomes" id="UP000886520">
    <property type="component" value="Chromosome 13"/>
</dbReference>
<dbReference type="InterPro" id="IPR018108">
    <property type="entry name" value="MCP_transmembrane"/>
</dbReference>
<sequence>MDKIVALLLWPQRRRRRESQVQTWSGVKESKIWTRGKGFNHKEFSLGQLSVRTPKAYPNSRLSCCLLSARQENRERRPSPIPRPNCRRYLLGSFIPRARAPQPSLSPFRTDSLHRHLKKICSWSFKPLAIFMHFHDLGDRLCNAFFLDMCNCKFTQGYPLWPFAHLTDAFGSIHTAKQNVLMHDGRKGSFENEQDTFRKGIDLNNGAKKLVNSTFVMSSESKKFIDEERFVFENHASDAREPMKAAQVFSLNSEMKGYDYQDVPRKGMNKHVVQEIVKGVYTVSGSSSQEKSWRKGETPDSMDFRGQSVSVQLGKALPLESLSSSKSERSRRHSVNHIELTEQSWEYAFTSEPVPIILTGKSFCSRQSYQGLQTEGLACPSKISLRKLPLRSSEKHMPANIKMLKIDSLPKAARRPAYKHKESKTNWKQKMQTVNVIKQLVCGGFAGVISRTAVAPLDLIKTYLITSHSLRGCNKSAWTICKDILDQDGWQGLFRGNLVNCIRVAPSKAIELCVFETVRRLLNKEGHPLKHMAATVAGGAAGMAGTIVTYPLELLRTRISVQPELYSSLSQAIRKIAQDEGFLAFYSGLSPSLVGVFPYAATNYFVYDGLRTAYRRSTGKNNVPTEATLVFGAVAAAASSAVTYPLEVARRQMQLSLTGAFVKKSTVGVILDIYQHEGFLALYRGLGTTWLKLIPAAGISFVCYETARLALQIDDASLVKLEVMPEQEGQAFLKSEQRSLYRKGEFFDSTGMEAPRQQLLMFQGPGGFFFKKVPMVVTPVKSLQTVNKGNQTEVML</sequence>
<dbReference type="EMBL" id="JABFUD020000013">
    <property type="protein sequence ID" value="KAI5071137.1"/>
    <property type="molecule type" value="Genomic_DNA"/>
</dbReference>
<protein>
    <recommendedName>
        <fullName evidence="9">Mitochondrial substrate carrier family protein</fullName>
    </recommendedName>
</protein>
<dbReference type="GO" id="GO:0016020">
    <property type="term" value="C:membrane"/>
    <property type="evidence" value="ECO:0007669"/>
    <property type="project" value="UniProtKB-SubCell"/>
</dbReference>
<feature type="repeat" description="Solcar" evidence="6">
    <location>
        <begin position="529"/>
        <end position="613"/>
    </location>
</feature>
<dbReference type="PROSITE" id="PS50920">
    <property type="entry name" value="SOLCAR"/>
    <property type="match status" value="3"/>
</dbReference>
<dbReference type="GO" id="GO:0055085">
    <property type="term" value="P:transmembrane transport"/>
    <property type="evidence" value="ECO:0007669"/>
    <property type="project" value="InterPro"/>
</dbReference>
<dbReference type="Pfam" id="PF00153">
    <property type="entry name" value="Mito_carr"/>
    <property type="match status" value="3"/>
</dbReference>
<comment type="caution">
    <text evidence="7">The sequence shown here is derived from an EMBL/GenBank/DDBJ whole genome shotgun (WGS) entry which is preliminary data.</text>
</comment>
<comment type="subcellular location">
    <subcellularLocation>
        <location evidence="1">Membrane</location>
        <topology evidence="1">Multi-pass membrane protein</topology>
    </subcellularLocation>
</comment>
<evidence type="ECO:0000313" key="7">
    <source>
        <dbReference type="EMBL" id="KAI5071137.1"/>
    </source>
</evidence>
<dbReference type="InterPro" id="IPR002067">
    <property type="entry name" value="MCP"/>
</dbReference>
<accession>A0A9D4ZEH6</accession>
<gene>
    <name evidence="7" type="ORF">GOP47_0013388</name>
</gene>
<evidence type="ECO:0000256" key="1">
    <source>
        <dbReference type="ARBA" id="ARBA00004141"/>
    </source>
</evidence>
<evidence type="ECO:0000256" key="4">
    <source>
        <dbReference type="ARBA" id="ARBA00022737"/>
    </source>
</evidence>
<dbReference type="InterPro" id="IPR023395">
    <property type="entry name" value="MCP_dom_sf"/>
</dbReference>
<keyword evidence="3 6" id="KW-0812">Transmembrane</keyword>
<organism evidence="7 8">
    <name type="scientific">Adiantum capillus-veneris</name>
    <name type="common">Maidenhair fern</name>
    <dbReference type="NCBI Taxonomy" id="13818"/>
    <lineage>
        <taxon>Eukaryota</taxon>
        <taxon>Viridiplantae</taxon>
        <taxon>Streptophyta</taxon>
        <taxon>Embryophyta</taxon>
        <taxon>Tracheophyta</taxon>
        <taxon>Polypodiopsida</taxon>
        <taxon>Polypodiidae</taxon>
        <taxon>Polypodiales</taxon>
        <taxon>Pteridineae</taxon>
        <taxon>Pteridaceae</taxon>
        <taxon>Vittarioideae</taxon>
        <taxon>Adiantum</taxon>
    </lineage>
</organism>
<dbReference type="Gene3D" id="1.50.40.10">
    <property type="entry name" value="Mitochondrial carrier domain"/>
    <property type="match status" value="1"/>
</dbReference>
<keyword evidence="5 6" id="KW-0472">Membrane</keyword>
<evidence type="ECO:0008006" key="9">
    <source>
        <dbReference type="Google" id="ProtNLM"/>
    </source>
</evidence>
<dbReference type="PANTHER" id="PTHR24089">
    <property type="entry name" value="SOLUTE CARRIER FAMILY 25"/>
    <property type="match status" value="1"/>
</dbReference>
<feature type="repeat" description="Solcar" evidence="6">
    <location>
        <begin position="434"/>
        <end position="521"/>
    </location>
</feature>
<dbReference type="AlphaFoldDB" id="A0A9D4ZEH6"/>
<evidence type="ECO:0000313" key="8">
    <source>
        <dbReference type="Proteomes" id="UP000886520"/>
    </source>
</evidence>
<keyword evidence="2" id="KW-0813">Transport</keyword>
<keyword evidence="8" id="KW-1185">Reference proteome</keyword>
<name>A0A9D4ZEH6_ADICA</name>
<feature type="repeat" description="Solcar" evidence="6">
    <location>
        <begin position="623"/>
        <end position="710"/>
    </location>
</feature>
<dbReference type="PRINTS" id="PR00926">
    <property type="entry name" value="MITOCARRIER"/>
</dbReference>
<evidence type="ECO:0000256" key="6">
    <source>
        <dbReference type="PROSITE-ProRule" id="PRU00282"/>
    </source>
</evidence>